<dbReference type="PANTHER" id="PTHR21240">
    <property type="entry name" value="2-AMINO-3-CARBOXYLMUCONATE-6-SEMIALDEHYDE DECARBOXYLASE"/>
    <property type="match status" value="1"/>
</dbReference>
<reference evidence="3 4" key="1">
    <citation type="submission" date="2020-04" db="EMBL/GenBank/DDBJ databases">
        <authorList>
            <person name="Zhang R."/>
            <person name="Schippers A."/>
        </authorList>
    </citation>
    <scope>NUCLEOTIDE SEQUENCE [LARGE SCALE GENOMIC DNA]</scope>
    <source>
        <strain evidence="3 4">DSM 109850</strain>
    </source>
</reference>
<sequence length="310" mass="33914">MWDVHVHLIPPDVVDAAQKGQFGLQRDGDWIALDDDRVLAGGRMTDLQAVEHYASQHGLSIVLSVPPALLRQGQDPLWASFVNDALISVKRGLTCEVEVLAILPFRDGDATAREWNRVRYTCAGVTVGGSMGESRLSDPRYASLWGALAERGALALVHGGVHSDPRLSAHYLGNLVGYPYEDTVGAADLVFSALPLKYPGLQWCISHGGGAAPFLIGRWQRGYDTRRPGIDTTQPPPKEVYRALWFDSAAHDIRALKFLLEGAPDHVVLGTDYPFPMGTVWHLEENALPAGVLDTLQANSDHLMERVRKG</sequence>
<dbReference type="Gene3D" id="3.20.20.140">
    <property type="entry name" value="Metal-dependent hydrolases"/>
    <property type="match status" value="1"/>
</dbReference>
<dbReference type="GO" id="GO:0019748">
    <property type="term" value="P:secondary metabolic process"/>
    <property type="evidence" value="ECO:0007669"/>
    <property type="project" value="TreeGrafter"/>
</dbReference>
<name>A0A7Y0L3W4_9FIRM</name>
<evidence type="ECO:0000259" key="2">
    <source>
        <dbReference type="Pfam" id="PF04909"/>
    </source>
</evidence>
<feature type="domain" description="Amidohydrolase-related" evidence="2">
    <location>
        <begin position="109"/>
        <end position="288"/>
    </location>
</feature>
<protein>
    <submittedName>
        <fullName evidence="3">Amidohydrolase family protein</fullName>
    </submittedName>
</protein>
<dbReference type="GO" id="GO:0005737">
    <property type="term" value="C:cytoplasm"/>
    <property type="evidence" value="ECO:0007669"/>
    <property type="project" value="TreeGrafter"/>
</dbReference>
<dbReference type="RefSeq" id="WP_169099398.1">
    <property type="nucleotide sequence ID" value="NZ_JABBVZ010000030.1"/>
</dbReference>
<dbReference type="Pfam" id="PF04909">
    <property type="entry name" value="Amidohydro_2"/>
    <property type="match status" value="1"/>
</dbReference>
<dbReference type="PANTHER" id="PTHR21240:SF28">
    <property type="entry name" value="ISO-OROTATE DECARBOXYLASE (EUROFUNG)"/>
    <property type="match status" value="1"/>
</dbReference>
<proteinExistence type="predicted"/>
<dbReference type="Proteomes" id="UP000533476">
    <property type="component" value="Unassembled WGS sequence"/>
</dbReference>
<evidence type="ECO:0000256" key="1">
    <source>
        <dbReference type="ARBA" id="ARBA00023239"/>
    </source>
</evidence>
<accession>A0A7Y0L3W4</accession>
<evidence type="ECO:0000313" key="3">
    <source>
        <dbReference type="EMBL" id="NMP22765.1"/>
    </source>
</evidence>
<dbReference type="InterPro" id="IPR006680">
    <property type="entry name" value="Amidohydro-rel"/>
</dbReference>
<evidence type="ECO:0000313" key="4">
    <source>
        <dbReference type="Proteomes" id="UP000533476"/>
    </source>
</evidence>
<keyword evidence="1" id="KW-0456">Lyase</keyword>
<dbReference type="GO" id="GO:0016831">
    <property type="term" value="F:carboxy-lyase activity"/>
    <property type="evidence" value="ECO:0007669"/>
    <property type="project" value="InterPro"/>
</dbReference>
<comment type="caution">
    <text evidence="3">The sequence shown here is derived from an EMBL/GenBank/DDBJ whole genome shotgun (WGS) entry which is preliminary data.</text>
</comment>
<dbReference type="AlphaFoldDB" id="A0A7Y0L3W4"/>
<dbReference type="GO" id="GO:0016787">
    <property type="term" value="F:hydrolase activity"/>
    <property type="evidence" value="ECO:0007669"/>
    <property type="project" value="UniProtKB-KW"/>
</dbReference>
<keyword evidence="3" id="KW-0378">Hydrolase</keyword>
<organism evidence="3 4">
    <name type="scientific">Sulfobacillus harzensis</name>
    <dbReference type="NCBI Taxonomy" id="2729629"/>
    <lineage>
        <taxon>Bacteria</taxon>
        <taxon>Bacillati</taxon>
        <taxon>Bacillota</taxon>
        <taxon>Clostridia</taxon>
        <taxon>Eubacteriales</taxon>
        <taxon>Clostridiales Family XVII. Incertae Sedis</taxon>
        <taxon>Sulfobacillus</taxon>
    </lineage>
</organism>
<dbReference type="InterPro" id="IPR032466">
    <property type="entry name" value="Metal_Hydrolase"/>
</dbReference>
<keyword evidence="4" id="KW-1185">Reference proteome</keyword>
<dbReference type="EMBL" id="JABBVZ010000030">
    <property type="protein sequence ID" value="NMP22765.1"/>
    <property type="molecule type" value="Genomic_DNA"/>
</dbReference>
<dbReference type="InterPro" id="IPR032465">
    <property type="entry name" value="ACMSD"/>
</dbReference>
<gene>
    <name evidence="3" type="ORF">HIJ39_10425</name>
</gene>
<dbReference type="SUPFAM" id="SSF51556">
    <property type="entry name" value="Metallo-dependent hydrolases"/>
    <property type="match status" value="1"/>
</dbReference>